<comment type="subunit">
    <text evidence="2">Interacts with COX5B; this interaction may contribute to localize PYROXD2 to the inner face of the inner mitochondrial membrane.</text>
</comment>
<evidence type="ECO:0000313" key="5">
    <source>
        <dbReference type="EMBL" id="RII43588.1"/>
    </source>
</evidence>
<dbReference type="Gene3D" id="3.50.50.60">
    <property type="entry name" value="FAD/NAD(P)-binding domain"/>
    <property type="match status" value="2"/>
</dbReference>
<proteinExistence type="predicted"/>
<evidence type="ECO:0000256" key="2">
    <source>
        <dbReference type="ARBA" id="ARBA00038825"/>
    </source>
</evidence>
<comment type="function">
    <text evidence="1">Probable oxidoreductase that may play a role as regulator of mitochondrial function.</text>
</comment>
<dbReference type="Proteomes" id="UP000265419">
    <property type="component" value="Unassembled WGS sequence"/>
</dbReference>
<feature type="domain" description="Amine oxidase" evidence="4">
    <location>
        <begin position="16"/>
        <end position="386"/>
    </location>
</feature>
<dbReference type="PANTHER" id="PTHR10668">
    <property type="entry name" value="PHYTOENE DEHYDROGENASE"/>
    <property type="match status" value="1"/>
</dbReference>
<dbReference type="PANTHER" id="PTHR10668:SF105">
    <property type="entry name" value="DEHYDROGENASE-RELATED"/>
    <property type="match status" value="1"/>
</dbReference>
<dbReference type="SUPFAM" id="SSF51905">
    <property type="entry name" value="FAD/NAD(P)-binding domain"/>
    <property type="match status" value="1"/>
</dbReference>
<dbReference type="AlphaFoldDB" id="A0A399JDF5"/>
<dbReference type="Pfam" id="PF01593">
    <property type="entry name" value="Amino_oxidase"/>
    <property type="match status" value="1"/>
</dbReference>
<dbReference type="InterPro" id="IPR036188">
    <property type="entry name" value="FAD/NAD-bd_sf"/>
</dbReference>
<dbReference type="EMBL" id="QQXK01000002">
    <property type="protein sequence ID" value="RII43588.1"/>
    <property type="molecule type" value="Genomic_DNA"/>
</dbReference>
<dbReference type="GO" id="GO:0016491">
    <property type="term" value="F:oxidoreductase activity"/>
    <property type="evidence" value="ECO:0007669"/>
    <property type="project" value="InterPro"/>
</dbReference>
<gene>
    <name evidence="5" type="ORF">DWB68_01415</name>
</gene>
<protein>
    <recommendedName>
        <fullName evidence="3">Pyridine nucleotide-disulfide oxidoreductase domain-containing protein 2</fullName>
    </recommendedName>
</protein>
<reference evidence="5 6" key="1">
    <citation type="submission" date="2018-07" db="EMBL/GenBank/DDBJ databases">
        <title>Arthrobacter sp. nov., isolated from raw cow's milk with high bacterial count.</title>
        <authorList>
            <person name="Hahne J."/>
            <person name="Isele D."/>
            <person name="Lipski A."/>
        </authorList>
    </citation>
    <scope>NUCLEOTIDE SEQUENCE [LARGE SCALE GENOMIC DNA]</scope>
    <source>
        <strain evidence="5 6">JZ R-35</strain>
    </source>
</reference>
<keyword evidence="6" id="KW-1185">Reference proteome</keyword>
<evidence type="ECO:0000259" key="4">
    <source>
        <dbReference type="Pfam" id="PF01593"/>
    </source>
</evidence>
<dbReference type="Gene3D" id="3.90.660.50">
    <property type="match status" value="1"/>
</dbReference>
<sequence>MQTQRRAAVIGSGPNGLAAAVVLARAGVDVTVYEGAETPGGGLRTRPFGAEGAVRDVCSAVHPMVLPSPFFRALGIKERVDYAIPEISYAHAVRPGHAAIAYRDIERTVAELGRDGAAWRNLLGPLAANIDTLLDVSLNSMLRVPRHPILTVRFGLRVLEQTGALKNVRWRGQDAPALLSGAVAHGATKQPSFAAAAAGLVLAAAAHGEGGWPLPLGGAQVLANELVRDIEAHGGRVLTGRWIRSLDDLDGPRPDIVIADTSARDLACLAGPALPESYRRALERVPYGMGIAKIDAVLDGPVPWLDPRLEASGTVHVGGTASQVHAAENQTLKGHYPHRPFVLVAQPGAVDPSRAPEGRHVLWAYSHAPAGDDRDRSETLLDTLEEHAPGLRERMVHLESTTAERAGEENPNYPGGDIACGRLDLYRLFARPVLAPQPWRTPTKGLYLGSAAAVPGPGVHGMSGYLAAATALADAGLALPREFAGIR</sequence>
<dbReference type="PRINTS" id="PR00419">
    <property type="entry name" value="ADXRDTASE"/>
</dbReference>
<name>A0A399JDF5_9MICC</name>
<organism evidence="5 6">
    <name type="scientific">Galactobacter valiniphilus</name>
    <dbReference type="NCBI Taxonomy" id="2676122"/>
    <lineage>
        <taxon>Bacteria</taxon>
        <taxon>Bacillati</taxon>
        <taxon>Actinomycetota</taxon>
        <taxon>Actinomycetes</taxon>
        <taxon>Micrococcales</taxon>
        <taxon>Micrococcaceae</taxon>
        <taxon>Galactobacter</taxon>
    </lineage>
</organism>
<accession>A0A399JDF5</accession>
<dbReference type="InterPro" id="IPR002937">
    <property type="entry name" value="Amino_oxidase"/>
</dbReference>
<evidence type="ECO:0000256" key="1">
    <source>
        <dbReference type="ARBA" id="ARBA00037217"/>
    </source>
</evidence>
<comment type="caution">
    <text evidence="5">The sequence shown here is derived from an EMBL/GenBank/DDBJ whole genome shotgun (WGS) entry which is preliminary data.</text>
</comment>
<evidence type="ECO:0000313" key="6">
    <source>
        <dbReference type="Proteomes" id="UP000265419"/>
    </source>
</evidence>
<evidence type="ECO:0000256" key="3">
    <source>
        <dbReference type="ARBA" id="ARBA00040298"/>
    </source>
</evidence>
<dbReference type="RefSeq" id="WP_119423347.1">
    <property type="nucleotide sequence ID" value="NZ_QQXK01000002.1"/>
</dbReference>